<dbReference type="Proteomes" id="UP000028760">
    <property type="component" value="Unassembled WGS sequence"/>
</dbReference>
<dbReference type="PANTHER" id="PTHR11437">
    <property type="entry name" value="RIBONUCLEASE"/>
    <property type="match status" value="1"/>
</dbReference>
<dbReference type="GO" id="GO:0050829">
    <property type="term" value="P:defense response to Gram-negative bacterium"/>
    <property type="evidence" value="ECO:0007669"/>
    <property type="project" value="TreeGrafter"/>
</dbReference>
<comment type="similarity">
    <text evidence="2 8">Belongs to the pancreatic ribonuclease family.</text>
</comment>
<keyword evidence="4 8" id="KW-0540">Nuclease</keyword>
<dbReference type="InterPro" id="IPR001427">
    <property type="entry name" value="RNaseA"/>
</dbReference>
<keyword evidence="7" id="KW-1015">Disulfide bond</keyword>
<dbReference type="AlphaFoldDB" id="A0A087YR52"/>
<dbReference type="KEGG" id="pfor:107832930"/>
<dbReference type="eggNOG" id="ENOG502SQ4K">
    <property type="taxonomic scope" value="Eukaryota"/>
</dbReference>
<keyword evidence="6 8" id="KW-0378">Hydrolase</keyword>
<evidence type="ECO:0000256" key="4">
    <source>
        <dbReference type="ARBA" id="ARBA00022722"/>
    </source>
</evidence>
<dbReference type="RefSeq" id="XP_016516249.1">
    <property type="nucleotide sequence ID" value="XM_016660763.1"/>
</dbReference>
<name>A0A087YR52_POEFO</name>
<keyword evidence="11" id="KW-1185">Reference proteome</keyword>
<protein>
    <submittedName>
        <fullName evidence="10">Ribonuclease-like 3</fullName>
    </submittedName>
</protein>
<evidence type="ECO:0000313" key="11">
    <source>
        <dbReference type="Proteomes" id="UP000028760"/>
    </source>
</evidence>
<keyword evidence="8" id="KW-0732">Signal</keyword>
<evidence type="ECO:0000256" key="5">
    <source>
        <dbReference type="ARBA" id="ARBA00022759"/>
    </source>
</evidence>
<dbReference type="PROSITE" id="PS00127">
    <property type="entry name" value="RNASE_PANCREATIC"/>
    <property type="match status" value="1"/>
</dbReference>
<dbReference type="InterPro" id="IPR023412">
    <property type="entry name" value="RNaseA_domain"/>
</dbReference>
<reference evidence="10" key="2">
    <citation type="submission" date="2025-08" db="UniProtKB">
        <authorList>
            <consortium name="Ensembl"/>
        </authorList>
    </citation>
    <scope>IDENTIFICATION</scope>
</reference>
<dbReference type="GO" id="GO:0016787">
    <property type="term" value="F:hydrolase activity"/>
    <property type="evidence" value="ECO:0007669"/>
    <property type="project" value="UniProtKB-KW"/>
</dbReference>
<dbReference type="GO" id="GO:0004519">
    <property type="term" value="F:endonuclease activity"/>
    <property type="evidence" value="ECO:0007669"/>
    <property type="project" value="UniProtKB-KW"/>
</dbReference>
<dbReference type="SMART" id="SM00092">
    <property type="entry name" value="RNAse_Pc"/>
    <property type="match status" value="1"/>
</dbReference>
<dbReference type="GeneID" id="107832930"/>
<dbReference type="GO" id="GO:0005576">
    <property type="term" value="C:extracellular region"/>
    <property type="evidence" value="ECO:0007669"/>
    <property type="project" value="UniProtKB-SubCell"/>
</dbReference>
<evidence type="ECO:0000256" key="2">
    <source>
        <dbReference type="ARBA" id="ARBA00005600"/>
    </source>
</evidence>
<dbReference type="GO" id="GO:0003676">
    <property type="term" value="F:nucleic acid binding"/>
    <property type="evidence" value="ECO:0007669"/>
    <property type="project" value="InterPro"/>
</dbReference>
<evidence type="ECO:0000313" key="10">
    <source>
        <dbReference type="Ensembl" id="ENSPFOP00000020505.1"/>
    </source>
</evidence>
<dbReference type="EMBL" id="AYCK01014614">
    <property type="status" value="NOT_ANNOTATED_CDS"/>
    <property type="molecule type" value="Genomic_DNA"/>
</dbReference>
<reference evidence="11" key="1">
    <citation type="submission" date="2013-10" db="EMBL/GenBank/DDBJ databases">
        <authorList>
            <person name="Schartl M."/>
            <person name="Warren W."/>
        </authorList>
    </citation>
    <scope>NUCLEOTIDE SEQUENCE [LARGE SCALE GENOMIC DNA]</scope>
    <source>
        <strain evidence="11">female</strain>
    </source>
</reference>
<dbReference type="InterPro" id="IPR036816">
    <property type="entry name" value="RNaseA-like_dom_sf"/>
</dbReference>
<organism evidence="10 11">
    <name type="scientific">Poecilia formosa</name>
    <name type="common">Amazon molly</name>
    <name type="synonym">Limia formosa</name>
    <dbReference type="NCBI Taxonomy" id="48698"/>
    <lineage>
        <taxon>Eukaryota</taxon>
        <taxon>Metazoa</taxon>
        <taxon>Chordata</taxon>
        <taxon>Craniata</taxon>
        <taxon>Vertebrata</taxon>
        <taxon>Euteleostomi</taxon>
        <taxon>Actinopterygii</taxon>
        <taxon>Neopterygii</taxon>
        <taxon>Teleostei</taxon>
        <taxon>Neoteleostei</taxon>
        <taxon>Acanthomorphata</taxon>
        <taxon>Ovalentaria</taxon>
        <taxon>Atherinomorphae</taxon>
        <taxon>Cyprinodontiformes</taxon>
        <taxon>Poeciliidae</taxon>
        <taxon>Poeciliinae</taxon>
        <taxon>Poecilia</taxon>
    </lineage>
</organism>
<dbReference type="InterPro" id="IPR023411">
    <property type="entry name" value="RNaseA_AS"/>
</dbReference>
<feature type="chain" id="PRO_5007745898" evidence="8">
    <location>
        <begin position="21"/>
        <end position="157"/>
    </location>
</feature>
<reference evidence="10" key="3">
    <citation type="submission" date="2025-09" db="UniProtKB">
        <authorList>
            <consortium name="Ensembl"/>
        </authorList>
    </citation>
    <scope>IDENTIFICATION</scope>
</reference>
<proteinExistence type="inferred from homology"/>
<dbReference type="GO" id="GO:0004540">
    <property type="term" value="F:RNA nuclease activity"/>
    <property type="evidence" value="ECO:0007669"/>
    <property type="project" value="TreeGrafter"/>
</dbReference>
<dbReference type="OMA" id="VICTRTK"/>
<evidence type="ECO:0000256" key="3">
    <source>
        <dbReference type="ARBA" id="ARBA00022525"/>
    </source>
</evidence>
<feature type="signal peptide" evidence="8">
    <location>
        <begin position="1"/>
        <end position="20"/>
    </location>
</feature>
<feature type="domain" description="Ribonuclease A-domain" evidence="9">
    <location>
        <begin position="35"/>
        <end position="152"/>
    </location>
</feature>
<evidence type="ECO:0000256" key="7">
    <source>
        <dbReference type="ARBA" id="ARBA00023157"/>
    </source>
</evidence>
<evidence type="ECO:0000256" key="1">
    <source>
        <dbReference type="ARBA" id="ARBA00004613"/>
    </source>
</evidence>
<evidence type="ECO:0000256" key="8">
    <source>
        <dbReference type="RuleBase" id="RU000651"/>
    </source>
</evidence>
<keyword evidence="3" id="KW-0964">Secreted</keyword>
<dbReference type="GeneTree" id="ENSGT00940000168357"/>
<evidence type="ECO:0000256" key="6">
    <source>
        <dbReference type="ARBA" id="ARBA00022801"/>
    </source>
</evidence>
<keyword evidence="5 8" id="KW-0255">Endonuclease</keyword>
<dbReference type="SUPFAM" id="SSF54076">
    <property type="entry name" value="RNase A-like"/>
    <property type="match status" value="1"/>
</dbReference>
<dbReference type="GO" id="GO:0001525">
    <property type="term" value="P:angiogenesis"/>
    <property type="evidence" value="ECO:0007669"/>
    <property type="project" value="TreeGrafter"/>
</dbReference>
<dbReference type="Gene3D" id="3.10.130.10">
    <property type="entry name" value="Ribonuclease A-like domain"/>
    <property type="match status" value="1"/>
</dbReference>
<sequence>MKTLPGRLFLCLLLLEFSLSKPLNETNIFEPGKVTFERYNKFKVQHIDKKMTVQKCTAVIKQKNIYGKDNGCKATNTFILADPNEVKSICEGEGDYLHKSHLTKSKRQFSVVVCTLTKGARKPRCEYEGKLHRNRFVLVQCSGVPVQYAENILDVAG</sequence>
<comment type="subcellular location">
    <subcellularLocation>
        <location evidence="1">Secreted</location>
    </subcellularLocation>
</comment>
<accession>A0A087YR52</accession>
<dbReference type="Pfam" id="PF00074">
    <property type="entry name" value="RnaseA"/>
    <property type="match status" value="1"/>
</dbReference>
<dbReference type="GO" id="GO:0050830">
    <property type="term" value="P:defense response to Gram-positive bacterium"/>
    <property type="evidence" value="ECO:0007669"/>
    <property type="project" value="TreeGrafter"/>
</dbReference>
<dbReference type="Ensembl" id="ENSPFOT00000020529.1">
    <property type="protein sequence ID" value="ENSPFOP00000020505.1"/>
    <property type="gene ID" value="ENSPFOG00000020379.1"/>
</dbReference>
<dbReference type="OrthoDB" id="8573660at2759"/>
<evidence type="ECO:0000259" key="9">
    <source>
        <dbReference type="SMART" id="SM00092"/>
    </source>
</evidence>
<dbReference type="PANTHER" id="PTHR11437:SF10">
    <property type="entry name" value="ANGIOGENIN-RELATED"/>
    <property type="match status" value="1"/>
</dbReference>